<feature type="region of interest" description="Disordered" evidence="1">
    <location>
        <begin position="297"/>
        <end position="324"/>
    </location>
</feature>
<feature type="compositionally biased region" description="Basic and acidic residues" evidence="1">
    <location>
        <begin position="182"/>
        <end position="194"/>
    </location>
</feature>
<proteinExistence type="predicted"/>
<feature type="compositionally biased region" description="Pro residues" evidence="1">
    <location>
        <begin position="302"/>
        <end position="315"/>
    </location>
</feature>
<accession>A0ABU6XLW3</accession>
<reference evidence="2 3" key="1">
    <citation type="journal article" date="2023" name="Plants (Basel)">
        <title>Bridging the Gap: Combining Genomics and Transcriptomics Approaches to Understand Stylosanthes scabra, an Orphan Legume from the Brazilian Caatinga.</title>
        <authorList>
            <person name="Ferreira-Neto J.R.C."/>
            <person name="da Silva M.D."/>
            <person name="Binneck E."/>
            <person name="de Melo N.F."/>
            <person name="da Silva R.H."/>
            <person name="de Melo A.L.T.M."/>
            <person name="Pandolfi V."/>
            <person name="Bustamante F.O."/>
            <person name="Brasileiro-Vidal A.C."/>
            <person name="Benko-Iseppon A.M."/>
        </authorList>
    </citation>
    <scope>NUCLEOTIDE SEQUENCE [LARGE SCALE GENOMIC DNA]</scope>
    <source>
        <tissue evidence="2">Leaves</tissue>
    </source>
</reference>
<protein>
    <submittedName>
        <fullName evidence="2">Uncharacterized protein</fullName>
    </submittedName>
</protein>
<name>A0ABU6XLW3_9FABA</name>
<dbReference type="EMBL" id="JASCZI010212190">
    <property type="protein sequence ID" value="MED6198672.1"/>
    <property type="molecule type" value="Genomic_DNA"/>
</dbReference>
<sequence length="346" mass="39220">MEPVIDNNNSSDQSSFCRDEKVEAMDLLEERWFFENLLNIRSIIMPRSYSDPYPSSSSSATALINTDFLVKDNDVSSNSSSSSVSSSRSNNNKPPRNGSCCSHHPKKLQRAPSMPQFKVREVDEEDDEKKQGRSKLVRQPSDPGNNNKGKMMMKGNHRSEGNNNNRRKNMLVRTPSLPTSMGRDEKFQENDPRIGRSHKQPSTTKSCSIPRYRPCKNIEGEGIKEMRPKYLNQRKMRRSLSDLELEEVQGFKDLGFSFEKDRLSPSLVSIIPGLQDKNRDETEEDKKARGPYLSEAWLVKSPSPPPPPPPPPPPISNCDSKKSAADMKEHIKFWARAVASNVHQEC</sequence>
<feature type="compositionally biased region" description="Low complexity" evidence="1">
    <location>
        <begin position="75"/>
        <end position="97"/>
    </location>
</feature>
<dbReference type="PANTHER" id="PTHR33785">
    <property type="entry name" value="OS06G0550800 PROTEIN"/>
    <property type="match status" value="1"/>
</dbReference>
<dbReference type="Proteomes" id="UP001341840">
    <property type="component" value="Unassembled WGS sequence"/>
</dbReference>
<keyword evidence="3" id="KW-1185">Reference proteome</keyword>
<feature type="region of interest" description="Disordered" evidence="1">
    <location>
        <begin position="74"/>
        <end position="213"/>
    </location>
</feature>
<evidence type="ECO:0000313" key="2">
    <source>
        <dbReference type="EMBL" id="MED6198672.1"/>
    </source>
</evidence>
<feature type="compositionally biased region" description="Low complexity" evidence="1">
    <location>
        <begin position="144"/>
        <end position="154"/>
    </location>
</feature>
<organism evidence="2 3">
    <name type="scientific">Stylosanthes scabra</name>
    <dbReference type="NCBI Taxonomy" id="79078"/>
    <lineage>
        <taxon>Eukaryota</taxon>
        <taxon>Viridiplantae</taxon>
        <taxon>Streptophyta</taxon>
        <taxon>Embryophyta</taxon>
        <taxon>Tracheophyta</taxon>
        <taxon>Spermatophyta</taxon>
        <taxon>Magnoliopsida</taxon>
        <taxon>eudicotyledons</taxon>
        <taxon>Gunneridae</taxon>
        <taxon>Pentapetalae</taxon>
        <taxon>rosids</taxon>
        <taxon>fabids</taxon>
        <taxon>Fabales</taxon>
        <taxon>Fabaceae</taxon>
        <taxon>Papilionoideae</taxon>
        <taxon>50 kb inversion clade</taxon>
        <taxon>dalbergioids sensu lato</taxon>
        <taxon>Dalbergieae</taxon>
        <taxon>Pterocarpus clade</taxon>
        <taxon>Stylosanthes</taxon>
    </lineage>
</organism>
<dbReference type="PANTHER" id="PTHR33785:SF5">
    <property type="entry name" value="SERINE_ARGININE REPETITIVE MATRIX PROTEIN"/>
    <property type="match status" value="1"/>
</dbReference>
<comment type="caution">
    <text evidence="2">The sequence shown here is derived from an EMBL/GenBank/DDBJ whole genome shotgun (WGS) entry which is preliminary data.</text>
</comment>
<gene>
    <name evidence="2" type="ORF">PIB30_068721</name>
</gene>
<evidence type="ECO:0000313" key="3">
    <source>
        <dbReference type="Proteomes" id="UP001341840"/>
    </source>
</evidence>
<evidence type="ECO:0000256" key="1">
    <source>
        <dbReference type="SAM" id="MobiDB-lite"/>
    </source>
</evidence>